<reference evidence="4 5" key="1">
    <citation type="submission" date="2020-04" db="EMBL/GenBank/DDBJ databases">
        <authorList>
            <person name="Hitch T.C.A."/>
            <person name="Wylensek D."/>
            <person name="Clavel T."/>
        </authorList>
    </citation>
    <scope>NUCLEOTIDE SEQUENCE [LARGE SCALE GENOMIC DNA]</scope>
    <source>
        <strain evidence="4 5">WCA-386-APC-2A</strain>
    </source>
</reference>
<dbReference type="InterPro" id="IPR013785">
    <property type="entry name" value="Aldolase_TIM"/>
</dbReference>
<evidence type="ECO:0000256" key="1">
    <source>
        <dbReference type="ARBA" id="ARBA00022630"/>
    </source>
</evidence>
<dbReference type="Proteomes" id="UP000536773">
    <property type="component" value="Unassembled WGS sequence"/>
</dbReference>
<keyword evidence="2" id="KW-0560">Oxidoreductase</keyword>
<evidence type="ECO:0000313" key="4">
    <source>
        <dbReference type="EMBL" id="NMK38906.1"/>
    </source>
</evidence>
<accession>A0A848ES08</accession>
<dbReference type="InterPro" id="IPR001155">
    <property type="entry name" value="OxRdtase_FMN_N"/>
</dbReference>
<feature type="domain" description="NADH:flavin oxidoreductase/NADH oxidase N-terminal" evidence="3">
    <location>
        <begin position="8"/>
        <end position="341"/>
    </location>
</feature>
<gene>
    <name evidence="4" type="ORF">HG933_05875</name>
</gene>
<dbReference type="CDD" id="cd02803">
    <property type="entry name" value="OYE_like_FMN_family"/>
    <property type="match status" value="1"/>
</dbReference>
<dbReference type="EMBL" id="JABBJH010000006">
    <property type="protein sequence ID" value="NMK38906.1"/>
    <property type="molecule type" value="Genomic_DNA"/>
</dbReference>
<comment type="caution">
    <text evidence="4">The sequence shown here is derived from an EMBL/GenBank/DDBJ whole genome shotgun (WGS) entry which is preliminary data.</text>
</comment>
<dbReference type="Gene3D" id="3.20.20.70">
    <property type="entry name" value="Aldolase class I"/>
    <property type="match status" value="1"/>
</dbReference>
<evidence type="ECO:0000313" key="5">
    <source>
        <dbReference type="Proteomes" id="UP000536773"/>
    </source>
</evidence>
<dbReference type="SUPFAM" id="SSF51395">
    <property type="entry name" value="FMN-linked oxidoreductases"/>
    <property type="match status" value="1"/>
</dbReference>
<proteinExistence type="predicted"/>
<sequence length="376" mass="41069">MSFDTCRIGGIEAKCRLVRSATFEGMGNYGLPTENLAEMYENLADGGAGLIITGMMATNKMEPRQHCQIRIDDDECIAPLSQVVDRVHQHGGKIVAQLVVMGSAILMPETPEGETRIIFSPSGVTEKVGKWTQESQALTVDQIHELTDAVAKAAARAKKAGFDGVQFHGAHGYLASKFLSPHFNTRTDAYGGSLENRARFLLECIAAMRQAVGADYPIWVKLNCADFMKDGSLTFEESKQVMAWLADQGVNAIEVSGGNTSSLPRKGPIRAIRRTKEPMYFKAYAAEAAALLKGKTDVGVVGGFRTIADIEEALESTDLAFISMSRPFLRQPDLPNRWKSGDTEPALCISCSRCFGAENVDCIFNKKEKEKEKQDA</sequence>
<dbReference type="PANTHER" id="PTHR43656:SF2">
    <property type="entry name" value="BINDING OXIDOREDUCTASE, PUTATIVE (AFU_ORTHOLOGUE AFUA_2G08260)-RELATED"/>
    <property type="match status" value="1"/>
</dbReference>
<dbReference type="InterPro" id="IPR051799">
    <property type="entry name" value="NADH_flavin_oxidoreductase"/>
</dbReference>
<dbReference type="RefSeq" id="WP_169013443.1">
    <property type="nucleotide sequence ID" value="NZ_JABBJH010000006.1"/>
</dbReference>
<dbReference type="GO" id="GO:0010181">
    <property type="term" value="F:FMN binding"/>
    <property type="evidence" value="ECO:0007669"/>
    <property type="project" value="InterPro"/>
</dbReference>
<evidence type="ECO:0000256" key="2">
    <source>
        <dbReference type="ARBA" id="ARBA00023002"/>
    </source>
</evidence>
<name>A0A848ES08_MEGEL</name>
<dbReference type="AlphaFoldDB" id="A0A848ES08"/>
<dbReference type="GO" id="GO:0016491">
    <property type="term" value="F:oxidoreductase activity"/>
    <property type="evidence" value="ECO:0007669"/>
    <property type="project" value="UniProtKB-KW"/>
</dbReference>
<keyword evidence="1" id="KW-0285">Flavoprotein</keyword>
<organism evidence="4 5">
    <name type="scientific">Megasphaera elsdenii</name>
    <dbReference type="NCBI Taxonomy" id="907"/>
    <lineage>
        <taxon>Bacteria</taxon>
        <taxon>Bacillati</taxon>
        <taxon>Bacillota</taxon>
        <taxon>Negativicutes</taxon>
        <taxon>Veillonellales</taxon>
        <taxon>Veillonellaceae</taxon>
        <taxon>Megasphaera</taxon>
    </lineage>
</organism>
<protein>
    <submittedName>
        <fullName evidence="4">NADH:flavin oxidoreductase</fullName>
    </submittedName>
</protein>
<evidence type="ECO:0000259" key="3">
    <source>
        <dbReference type="Pfam" id="PF00724"/>
    </source>
</evidence>
<dbReference type="Pfam" id="PF00724">
    <property type="entry name" value="Oxidored_FMN"/>
    <property type="match status" value="1"/>
</dbReference>
<dbReference type="PANTHER" id="PTHR43656">
    <property type="entry name" value="BINDING OXIDOREDUCTASE, PUTATIVE (AFU_ORTHOLOGUE AFUA_2G08260)-RELATED"/>
    <property type="match status" value="1"/>
</dbReference>